<gene>
    <name evidence="10" type="ORF">EJB05_54916</name>
</gene>
<comment type="catalytic activity">
    <reaction evidence="5">
        <text>L-threonyl-[protein] + ATP = O-phospho-L-threonyl-[protein] + ADP + H(+)</text>
        <dbReference type="Rhea" id="RHEA:46608"/>
        <dbReference type="Rhea" id="RHEA-COMP:11060"/>
        <dbReference type="Rhea" id="RHEA-COMP:11605"/>
        <dbReference type="ChEBI" id="CHEBI:15378"/>
        <dbReference type="ChEBI" id="CHEBI:30013"/>
        <dbReference type="ChEBI" id="CHEBI:30616"/>
        <dbReference type="ChEBI" id="CHEBI:61977"/>
        <dbReference type="ChEBI" id="CHEBI:456216"/>
        <dbReference type="EC" id="2.7.11.1"/>
    </reaction>
</comment>
<evidence type="ECO:0000256" key="5">
    <source>
        <dbReference type="ARBA" id="ARBA00047899"/>
    </source>
</evidence>
<comment type="catalytic activity">
    <reaction evidence="6">
        <text>L-seryl-[protein] + ATP = O-phospho-L-seryl-[protein] + ADP + H(+)</text>
        <dbReference type="Rhea" id="RHEA:17989"/>
        <dbReference type="Rhea" id="RHEA-COMP:9863"/>
        <dbReference type="Rhea" id="RHEA-COMP:11604"/>
        <dbReference type="ChEBI" id="CHEBI:15378"/>
        <dbReference type="ChEBI" id="CHEBI:29999"/>
        <dbReference type="ChEBI" id="CHEBI:30616"/>
        <dbReference type="ChEBI" id="CHEBI:83421"/>
        <dbReference type="ChEBI" id="CHEBI:456216"/>
        <dbReference type="EC" id="2.7.11.1"/>
    </reaction>
</comment>
<dbReference type="InterPro" id="IPR001480">
    <property type="entry name" value="Bulb-type_lectin_dom"/>
</dbReference>
<evidence type="ECO:0000256" key="7">
    <source>
        <dbReference type="SAM" id="SignalP"/>
    </source>
</evidence>
<dbReference type="PROSITE" id="PS50927">
    <property type="entry name" value="BULB_LECTIN"/>
    <property type="match status" value="1"/>
</dbReference>
<dbReference type="PANTHER" id="PTHR47976:SF112">
    <property type="entry name" value="BULB-TYPE LECTIN DOMAIN-CONTAINING PROTEIN"/>
    <property type="match status" value="1"/>
</dbReference>
<dbReference type="EC" id="2.7.11.1" evidence="2"/>
<dbReference type="AlphaFoldDB" id="A0A5J9SL78"/>
<accession>A0A5J9SL78</accession>
<dbReference type="SMART" id="SM00108">
    <property type="entry name" value="B_lectin"/>
    <property type="match status" value="1"/>
</dbReference>
<dbReference type="Pfam" id="PF01453">
    <property type="entry name" value="B_lectin"/>
    <property type="match status" value="1"/>
</dbReference>
<comment type="subcellular location">
    <subcellularLocation>
        <location evidence="1">Membrane</location>
        <topology evidence="1">Single-pass type I membrane protein</topology>
    </subcellularLocation>
</comment>
<dbReference type="PANTHER" id="PTHR47976">
    <property type="entry name" value="G-TYPE LECTIN S-RECEPTOR-LIKE SERINE/THREONINE-PROTEIN KINASE SD2-5"/>
    <property type="match status" value="1"/>
</dbReference>
<evidence type="ECO:0000256" key="3">
    <source>
        <dbReference type="ARBA" id="ARBA00022729"/>
    </source>
</evidence>
<dbReference type="PROSITE" id="PS50948">
    <property type="entry name" value="PAN"/>
    <property type="match status" value="1"/>
</dbReference>
<dbReference type="GO" id="GO:0051707">
    <property type="term" value="P:response to other organism"/>
    <property type="evidence" value="ECO:0007669"/>
    <property type="project" value="UniProtKB-ARBA"/>
</dbReference>
<feature type="non-terminal residue" evidence="10">
    <location>
        <position position="1"/>
    </location>
</feature>
<protein>
    <recommendedName>
        <fullName evidence="2">non-specific serine/threonine protein kinase</fullName>
        <ecNumber evidence="2">2.7.11.1</ecNumber>
    </recommendedName>
</protein>
<evidence type="ECO:0000256" key="6">
    <source>
        <dbReference type="ARBA" id="ARBA00048679"/>
    </source>
</evidence>
<feature type="domain" description="Apple" evidence="9">
    <location>
        <begin position="367"/>
        <end position="452"/>
    </location>
</feature>
<evidence type="ECO:0000313" key="10">
    <source>
        <dbReference type="EMBL" id="TVT99716.1"/>
    </source>
</evidence>
<dbReference type="InterPro" id="IPR051343">
    <property type="entry name" value="G-type_lectin_kinases/EP1-like"/>
</dbReference>
<dbReference type="Proteomes" id="UP000324897">
    <property type="component" value="Unassembled WGS sequence"/>
</dbReference>
<dbReference type="GO" id="GO:0004674">
    <property type="term" value="F:protein serine/threonine kinase activity"/>
    <property type="evidence" value="ECO:0007669"/>
    <property type="project" value="UniProtKB-EC"/>
</dbReference>
<dbReference type="GO" id="GO:0016020">
    <property type="term" value="C:membrane"/>
    <property type="evidence" value="ECO:0007669"/>
    <property type="project" value="UniProtKB-SubCell"/>
</dbReference>
<organism evidence="10 11">
    <name type="scientific">Eragrostis curvula</name>
    <name type="common">weeping love grass</name>
    <dbReference type="NCBI Taxonomy" id="38414"/>
    <lineage>
        <taxon>Eukaryota</taxon>
        <taxon>Viridiplantae</taxon>
        <taxon>Streptophyta</taxon>
        <taxon>Embryophyta</taxon>
        <taxon>Tracheophyta</taxon>
        <taxon>Spermatophyta</taxon>
        <taxon>Magnoliopsida</taxon>
        <taxon>Liliopsida</taxon>
        <taxon>Poales</taxon>
        <taxon>Poaceae</taxon>
        <taxon>PACMAD clade</taxon>
        <taxon>Chloridoideae</taxon>
        <taxon>Eragrostideae</taxon>
        <taxon>Eragrostidinae</taxon>
        <taxon>Eragrostis</taxon>
    </lineage>
</organism>
<dbReference type="CDD" id="cd00028">
    <property type="entry name" value="B_lectin"/>
    <property type="match status" value="1"/>
</dbReference>
<evidence type="ECO:0000256" key="4">
    <source>
        <dbReference type="ARBA" id="ARBA00023170"/>
    </source>
</evidence>
<feature type="chain" id="PRO_5023941179" description="non-specific serine/threonine protein kinase" evidence="7">
    <location>
        <begin position="23"/>
        <end position="452"/>
    </location>
</feature>
<dbReference type="EMBL" id="RWGY01000686">
    <property type="protein sequence ID" value="TVT99716.1"/>
    <property type="molecule type" value="Genomic_DNA"/>
</dbReference>
<reference evidence="10 11" key="1">
    <citation type="journal article" date="2019" name="Sci. Rep.">
        <title>A high-quality genome of Eragrostis curvula grass provides insights into Poaceae evolution and supports new strategies to enhance forage quality.</title>
        <authorList>
            <person name="Carballo J."/>
            <person name="Santos B.A.C.M."/>
            <person name="Zappacosta D."/>
            <person name="Garbus I."/>
            <person name="Selva J.P."/>
            <person name="Gallo C.A."/>
            <person name="Diaz A."/>
            <person name="Albertini E."/>
            <person name="Caccamo M."/>
            <person name="Echenique V."/>
        </authorList>
    </citation>
    <scope>NUCLEOTIDE SEQUENCE [LARGE SCALE GENOMIC DNA]</scope>
    <source>
        <strain evidence="11">cv. Victoria</strain>
        <tissue evidence="10">Leaf</tissue>
    </source>
</reference>
<proteinExistence type="predicted"/>
<keyword evidence="11" id="KW-1185">Reference proteome</keyword>
<dbReference type="SUPFAM" id="SSF51110">
    <property type="entry name" value="alpha-D-mannose-specific plant lectins"/>
    <property type="match status" value="1"/>
</dbReference>
<keyword evidence="3 7" id="KW-0732">Signal</keyword>
<dbReference type="InterPro" id="IPR036426">
    <property type="entry name" value="Bulb-type_lectin_dom_sf"/>
</dbReference>
<feature type="signal peptide" evidence="7">
    <location>
        <begin position="1"/>
        <end position="22"/>
    </location>
</feature>
<dbReference type="OrthoDB" id="1884773at2759"/>
<dbReference type="InterPro" id="IPR003609">
    <property type="entry name" value="Pan_app"/>
</dbReference>
<name>A0A5J9SL78_9POAL</name>
<comment type="caution">
    <text evidence="10">The sequence shown here is derived from an EMBL/GenBank/DDBJ whole genome shotgun (WGS) entry which is preliminary data.</text>
</comment>
<evidence type="ECO:0000259" key="9">
    <source>
        <dbReference type="PROSITE" id="PS50948"/>
    </source>
</evidence>
<evidence type="ECO:0000256" key="1">
    <source>
        <dbReference type="ARBA" id="ARBA00004479"/>
    </source>
</evidence>
<feature type="domain" description="Bulb-type lectin" evidence="8">
    <location>
        <begin position="71"/>
        <end position="186"/>
    </location>
</feature>
<evidence type="ECO:0000256" key="2">
    <source>
        <dbReference type="ARBA" id="ARBA00012513"/>
    </source>
</evidence>
<dbReference type="FunFam" id="2.90.10.30:FF:000003">
    <property type="entry name" value="Os04g0303100 protein"/>
    <property type="match status" value="1"/>
</dbReference>
<sequence>MRHAMLLRAALALGLLAGVLRAQPFDYPSAKPSTTWANTDASLTHHLVYSDGSVARAALLRLNPAGFGPSFAFGFFCTNHRGGSTGPCADFLLGVAVVYSNSGGLVTSLTAGIPQVVWSANRGSPVGEGATAQFTAAGDLVLKATNGAVVWSAGTAGRSVAGISINSDGNLVLVDGNNRPVWQSFDHPTDTLLVGQTLKQNARLVANSSAANWTESRIYLTVADDSLSAYVAAKPSQRYYHVGFAKTSGAFASYTNGSLAVLARPGGEQLATFQLPAVGAGTVQYMRLEHDGHLRLYEWNPAGWAPVFDVLRLFPDDCAFPTVCSAYGVCTDVMHCSCPDAANFRPVDFRRPNRGCVPVTTTPAISCAAHRLVSLQNMAYFNDHATSMRTLDRVTEDACKKACLDDCACMAAQFVYGADARDGSCYLQSEVFSLQTSQPELVHCNSTMHLKV</sequence>
<evidence type="ECO:0000313" key="11">
    <source>
        <dbReference type="Proteomes" id="UP000324897"/>
    </source>
</evidence>
<keyword evidence="4" id="KW-0675">Receptor</keyword>
<evidence type="ECO:0000259" key="8">
    <source>
        <dbReference type="PROSITE" id="PS50927"/>
    </source>
</evidence>
<dbReference type="Gene3D" id="2.90.10.30">
    <property type="match status" value="1"/>
</dbReference>
<dbReference type="Gramene" id="TVT99716">
    <property type="protein sequence ID" value="TVT99716"/>
    <property type="gene ID" value="EJB05_54916"/>
</dbReference>